<evidence type="ECO:0000313" key="3">
    <source>
        <dbReference type="Proteomes" id="UP000275408"/>
    </source>
</evidence>
<dbReference type="SUPFAM" id="SSF53098">
    <property type="entry name" value="Ribonuclease H-like"/>
    <property type="match status" value="1"/>
</dbReference>
<dbReference type="InterPro" id="IPR041588">
    <property type="entry name" value="Integrase_H2C2"/>
</dbReference>
<dbReference type="Gene3D" id="3.30.420.10">
    <property type="entry name" value="Ribonuclease H-like superfamily/Ribonuclease H"/>
    <property type="match status" value="1"/>
</dbReference>
<protein>
    <recommendedName>
        <fullName evidence="1">Integrase zinc-binding domain-containing protein</fullName>
    </recommendedName>
</protein>
<reference evidence="2 3" key="1">
    <citation type="journal article" date="2018" name="Sci. Rep.">
        <title>Comparative analysis of the Pocillopora damicornis genome highlights role of immune system in coral evolution.</title>
        <authorList>
            <person name="Cunning R."/>
            <person name="Bay R.A."/>
            <person name="Gillette P."/>
            <person name="Baker A.C."/>
            <person name="Traylor-Knowles N."/>
        </authorList>
    </citation>
    <scope>NUCLEOTIDE SEQUENCE [LARGE SCALE GENOMIC DNA]</scope>
    <source>
        <strain evidence="2">RSMAS</strain>
        <tissue evidence="2">Whole animal</tissue>
    </source>
</reference>
<keyword evidence="3" id="KW-1185">Reference proteome</keyword>
<dbReference type="Pfam" id="PF17921">
    <property type="entry name" value="Integrase_H2C2"/>
    <property type="match status" value="1"/>
</dbReference>
<sequence length="335" mass="38372">MFQISAWYFVVCLKSGGNQLRPDTTKEVHFYCDRCLTCANCKPKAKPRAPLWSFTTGNPMQRIHIDIVAPLPRNWIHRFRVPDSIHSDQGRKLLSIKKTLTSAYHPEETGQVENMRSILKARVEDNPATWDEHLDFYVMAYCSSVHFSTGHNPFELMFALHTSQAQLRMVVLKHLVEQALVEVHDGVAGAHLGGMQSLMKIKTRFRRPDTTKEVYFYCDRCLTCANCKPKGKPRAPLWSFTTGNPMQRNHIDIVAPLPRSVHFSTGHNPFELMFGREMRIPLDVMVGGAKDNECSYTDLVAVELHKLHHTKLLEVAQMVKLATCFDCTMKPNWFQ</sequence>
<dbReference type="Proteomes" id="UP000275408">
    <property type="component" value="Unassembled WGS sequence"/>
</dbReference>
<proteinExistence type="predicted"/>
<dbReference type="InterPro" id="IPR052160">
    <property type="entry name" value="Gypsy_RT_Integrase-like"/>
</dbReference>
<dbReference type="EMBL" id="RCHS01002891">
    <property type="protein sequence ID" value="RMX45080.1"/>
    <property type="molecule type" value="Genomic_DNA"/>
</dbReference>
<name>A0A3M6TUK4_POCDA</name>
<dbReference type="InterPro" id="IPR012337">
    <property type="entry name" value="RNaseH-like_sf"/>
</dbReference>
<accession>A0A3M6TUK4</accession>
<feature type="domain" description="Integrase zinc-binding" evidence="1">
    <location>
        <begin position="173"/>
        <end position="229"/>
    </location>
</feature>
<dbReference type="AlphaFoldDB" id="A0A3M6TUK4"/>
<dbReference type="PANTHER" id="PTHR47266">
    <property type="entry name" value="ENDONUCLEASE-RELATED"/>
    <property type="match status" value="1"/>
</dbReference>
<gene>
    <name evidence="2" type="ORF">pdam_00025711</name>
</gene>
<dbReference type="GO" id="GO:0003676">
    <property type="term" value="F:nucleic acid binding"/>
    <property type="evidence" value="ECO:0007669"/>
    <property type="project" value="InterPro"/>
</dbReference>
<dbReference type="Gene3D" id="1.10.340.70">
    <property type="match status" value="1"/>
</dbReference>
<dbReference type="STRING" id="46731.A0A3M6TUK4"/>
<organism evidence="2 3">
    <name type="scientific">Pocillopora damicornis</name>
    <name type="common">Cauliflower coral</name>
    <name type="synonym">Millepora damicornis</name>
    <dbReference type="NCBI Taxonomy" id="46731"/>
    <lineage>
        <taxon>Eukaryota</taxon>
        <taxon>Metazoa</taxon>
        <taxon>Cnidaria</taxon>
        <taxon>Anthozoa</taxon>
        <taxon>Hexacorallia</taxon>
        <taxon>Scleractinia</taxon>
        <taxon>Astrocoeniina</taxon>
        <taxon>Pocilloporidae</taxon>
        <taxon>Pocillopora</taxon>
    </lineage>
</organism>
<dbReference type="OrthoDB" id="5988470at2759"/>
<comment type="caution">
    <text evidence="2">The sequence shown here is derived from an EMBL/GenBank/DDBJ whole genome shotgun (WGS) entry which is preliminary data.</text>
</comment>
<dbReference type="InterPro" id="IPR036397">
    <property type="entry name" value="RNaseH_sf"/>
</dbReference>
<evidence type="ECO:0000313" key="2">
    <source>
        <dbReference type="EMBL" id="RMX45080.1"/>
    </source>
</evidence>
<evidence type="ECO:0000259" key="1">
    <source>
        <dbReference type="Pfam" id="PF17921"/>
    </source>
</evidence>